<dbReference type="GO" id="GO:0005737">
    <property type="term" value="C:cytoplasm"/>
    <property type="evidence" value="ECO:0000318"/>
    <property type="project" value="GO_Central"/>
</dbReference>
<dbReference type="AlphaFoldDB" id="H3GBJ1"/>
<feature type="compositionally biased region" description="Acidic residues" evidence="1">
    <location>
        <begin position="841"/>
        <end position="859"/>
    </location>
</feature>
<dbReference type="Gene3D" id="1.25.40.420">
    <property type="match status" value="1"/>
</dbReference>
<keyword evidence="4" id="KW-1185">Reference proteome</keyword>
<dbReference type="SMART" id="SM00225">
    <property type="entry name" value="BTB"/>
    <property type="match status" value="1"/>
</dbReference>
<dbReference type="Proteomes" id="UP000005238">
    <property type="component" value="Unassembled WGS sequence"/>
</dbReference>
<feature type="domain" description="BTB" evidence="2">
    <location>
        <begin position="662"/>
        <end position="731"/>
    </location>
</feature>
<reference evidence="4" key="1">
    <citation type="journal article" date="2006" name="Science">
        <title>Phytophthora genome sequences uncover evolutionary origins and mechanisms of pathogenesis.</title>
        <authorList>
            <person name="Tyler B.M."/>
            <person name="Tripathy S."/>
            <person name="Zhang X."/>
            <person name="Dehal P."/>
            <person name="Jiang R.H."/>
            <person name="Aerts A."/>
            <person name="Arredondo F.D."/>
            <person name="Baxter L."/>
            <person name="Bensasson D."/>
            <person name="Beynon J.L."/>
            <person name="Chapman J."/>
            <person name="Damasceno C.M."/>
            <person name="Dorrance A.E."/>
            <person name="Dou D."/>
            <person name="Dickerman A.W."/>
            <person name="Dubchak I.L."/>
            <person name="Garbelotto M."/>
            <person name="Gijzen M."/>
            <person name="Gordon S.G."/>
            <person name="Govers F."/>
            <person name="Grunwald N.J."/>
            <person name="Huang W."/>
            <person name="Ivors K.L."/>
            <person name="Jones R.W."/>
            <person name="Kamoun S."/>
            <person name="Krampis K."/>
            <person name="Lamour K.H."/>
            <person name="Lee M.K."/>
            <person name="McDonald W.H."/>
            <person name="Medina M."/>
            <person name="Meijer H.J."/>
            <person name="Nordberg E.K."/>
            <person name="Maclean D.J."/>
            <person name="Ospina-Giraldo M.D."/>
            <person name="Morris P.F."/>
            <person name="Phuntumart V."/>
            <person name="Putnam N.H."/>
            <person name="Rash S."/>
            <person name="Rose J.K."/>
            <person name="Sakihama Y."/>
            <person name="Salamov A.A."/>
            <person name="Savidor A."/>
            <person name="Scheuring C.F."/>
            <person name="Smith B.M."/>
            <person name="Sobral B.W."/>
            <person name="Terry A."/>
            <person name="Torto-Alalibo T.A."/>
            <person name="Win J."/>
            <person name="Xu Z."/>
            <person name="Zhang H."/>
            <person name="Grigoriev I.V."/>
            <person name="Rokhsar D.S."/>
            <person name="Boore J.L."/>
        </authorList>
    </citation>
    <scope>NUCLEOTIDE SEQUENCE [LARGE SCALE GENOMIC DNA]</scope>
    <source>
        <strain evidence="4">Pr102</strain>
    </source>
</reference>
<dbReference type="OMA" id="PYLVDDH"/>
<feature type="compositionally biased region" description="Basic residues" evidence="1">
    <location>
        <begin position="110"/>
        <end position="127"/>
    </location>
</feature>
<feature type="compositionally biased region" description="Low complexity" evidence="1">
    <location>
        <begin position="57"/>
        <end position="71"/>
    </location>
</feature>
<dbReference type="eggNOG" id="KOG0167">
    <property type="taxonomic scope" value="Eukaryota"/>
</dbReference>
<feature type="compositionally biased region" description="Polar residues" evidence="1">
    <location>
        <begin position="15"/>
        <end position="24"/>
    </location>
</feature>
<dbReference type="VEuPathDB" id="FungiDB:KRP22_9610"/>
<dbReference type="Gene3D" id="3.30.710.10">
    <property type="entry name" value="Potassium Channel Kv1.1, Chain A"/>
    <property type="match status" value="1"/>
</dbReference>
<sequence length="945" mass="105073">MLFGSQYDEDAATDHSGSSTTPPQSRKKKSVSSSSRKGSKISSRRDHKRPNMTAGQSSPTQSLDSTNSSSASSSYLLANQRNGSNSNFNYAGFDASNGIAAVNAPSLLPKTRRRSAKKKNDRTKKLKRQVDRQCMYPSVWKKLQFRKKIVQLATNLSDKPICVTGVDGFLASWIVCELLNRGYHVRGTVQNGKDDISGLLQLPNARKNFSVVETSLLTPEACDMAVQGCEFVIHTGTPSSCSVRDPLSEQQEPGVHSIGSRMHCIIPMMTNFIQACARARIKRVVLTSSIAAMADSVTPDSIINDACWNVTSSLEKNPHFLSLKLAEEAAWQLVDQLPSDRRIDLVTMNPGTLFGPMLSKSKLAPGNQVIYDLVTGQYSALVDLNWSMIDVRDCAVAHIAALENNDARGRYICVNRSVWMKDVVDILSNNGYSGRDLPWKLGQVGASLYAYDPASVRSSPYLGDKVVEHLNIRFRSVDSSIVESANDLLKWGLIKPWAEDHEALDVSSTLQMVLEGAVLQMLEVEETFSTWAICLQALRNIWKQINRQDFRRMLHAVARVSADANIGTIASSFLSGKGELRGNILLTFVHMMDAEEVPTLLSEGLLSVLYHMLQSTDEFPRCAAAHAIKHLVPAGYDPDVTIEVPPYLVDDHEELFLNSSLSDLQFLVKGHIAPINAHKVVLFFRNSYFKNMVRFGSATSQTAVIEVDNCSYEVFSILLRFLYTGKVDITADVAEELLQASSFYCVYELQKRTEAFLSGQICVENVVDLLTLSEVCNADDLKKNCVPFLMRHIHEIVRLPAFEEHRVRSSEEVLKALTNMLGPEWEASYAKFKKSIGIQDKEDEDEPAEAEKTDEEEEPPITHQVNEIQEAPLSPRFLLSPVPPPSYSGNQSVFATESPRLNTVGEDKSMEGFHFMKTFGNEDVLFRRSRNFSEDFSEGLSEGVC</sequence>
<accession>H3GBJ1</accession>
<dbReference type="PANTHER" id="PTHR48079:SF6">
    <property type="entry name" value="NAD(P)-BINDING DOMAIN-CONTAINING PROTEIN-RELATED"/>
    <property type="match status" value="1"/>
</dbReference>
<dbReference type="EnsemblProtists" id="Phyra72665">
    <property type="protein sequence ID" value="Phyra72665"/>
    <property type="gene ID" value="Phyra72665"/>
</dbReference>
<dbReference type="eggNOG" id="KOG1502">
    <property type="taxonomic scope" value="Eukaryota"/>
</dbReference>
<reference evidence="3" key="2">
    <citation type="submission" date="2015-06" db="UniProtKB">
        <authorList>
            <consortium name="EnsemblProtists"/>
        </authorList>
    </citation>
    <scope>IDENTIFICATION</scope>
    <source>
        <strain evidence="3">Pr102</strain>
    </source>
</reference>
<dbReference type="Pfam" id="PF01370">
    <property type="entry name" value="Epimerase"/>
    <property type="match status" value="1"/>
</dbReference>
<dbReference type="SUPFAM" id="SSF54695">
    <property type="entry name" value="POZ domain"/>
    <property type="match status" value="1"/>
</dbReference>
<evidence type="ECO:0000256" key="1">
    <source>
        <dbReference type="SAM" id="MobiDB-lite"/>
    </source>
</evidence>
<dbReference type="InParanoid" id="H3GBJ1"/>
<dbReference type="SUPFAM" id="SSF51735">
    <property type="entry name" value="NAD(P)-binding Rossmann-fold domains"/>
    <property type="match status" value="1"/>
</dbReference>
<feature type="region of interest" description="Disordered" evidence="1">
    <location>
        <begin position="105"/>
        <end position="128"/>
    </location>
</feature>
<dbReference type="HOGENOM" id="CLU_013677_0_0_1"/>
<dbReference type="InterPro" id="IPR036291">
    <property type="entry name" value="NAD(P)-bd_dom_sf"/>
</dbReference>
<name>H3GBJ1_PHYRM</name>
<feature type="region of interest" description="Disordered" evidence="1">
    <location>
        <begin position="1"/>
        <end position="71"/>
    </location>
</feature>
<dbReference type="EMBL" id="DS565998">
    <property type="status" value="NOT_ANNOTATED_CDS"/>
    <property type="molecule type" value="Genomic_DNA"/>
</dbReference>
<protein>
    <recommendedName>
        <fullName evidence="2">BTB domain-containing protein</fullName>
    </recommendedName>
</protein>
<dbReference type="PANTHER" id="PTHR48079">
    <property type="entry name" value="PROTEIN YEEZ"/>
    <property type="match status" value="1"/>
</dbReference>
<evidence type="ECO:0000313" key="3">
    <source>
        <dbReference type="EnsemblProtists" id="Phyra72665"/>
    </source>
</evidence>
<organism evidence="3 4">
    <name type="scientific">Phytophthora ramorum</name>
    <name type="common">Sudden oak death agent</name>
    <dbReference type="NCBI Taxonomy" id="164328"/>
    <lineage>
        <taxon>Eukaryota</taxon>
        <taxon>Sar</taxon>
        <taxon>Stramenopiles</taxon>
        <taxon>Oomycota</taxon>
        <taxon>Peronosporomycetes</taxon>
        <taxon>Peronosporales</taxon>
        <taxon>Peronosporaceae</taxon>
        <taxon>Phytophthora</taxon>
    </lineage>
</organism>
<evidence type="ECO:0000259" key="2">
    <source>
        <dbReference type="PROSITE" id="PS50097"/>
    </source>
</evidence>
<dbReference type="PROSITE" id="PS50097">
    <property type="entry name" value="BTB"/>
    <property type="match status" value="1"/>
</dbReference>
<dbReference type="InterPro" id="IPR016024">
    <property type="entry name" value="ARM-type_fold"/>
</dbReference>
<dbReference type="InterPro" id="IPR051783">
    <property type="entry name" value="NAD(P)-dependent_oxidoreduct"/>
</dbReference>
<dbReference type="InterPro" id="IPR000210">
    <property type="entry name" value="BTB/POZ_dom"/>
</dbReference>
<proteinExistence type="predicted"/>
<dbReference type="GO" id="GO:0004029">
    <property type="term" value="F:aldehyde dehydrogenase (NAD+) activity"/>
    <property type="evidence" value="ECO:0000318"/>
    <property type="project" value="GO_Central"/>
</dbReference>
<feature type="region of interest" description="Disordered" evidence="1">
    <location>
        <begin position="836"/>
        <end position="862"/>
    </location>
</feature>
<dbReference type="Gene3D" id="3.40.50.720">
    <property type="entry name" value="NAD(P)-binding Rossmann-like Domain"/>
    <property type="match status" value="1"/>
</dbReference>
<dbReference type="VEuPathDB" id="FungiDB:KRP23_8769"/>
<dbReference type="STRING" id="164328.H3GBJ1"/>
<dbReference type="InterPro" id="IPR001509">
    <property type="entry name" value="Epimerase_deHydtase"/>
</dbReference>
<dbReference type="SUPFAM" id="SSF48371">
    <property type="entry name" value="ARM repeat"/>
    <property type="match status" value="1"/>
</dbReference>
<dbReference type="InterPro" id="IPR011333">
    <property type="entry name" value="SKP1/BTB/POZ_sf"/>
</dbReference>
<evidence type="ECO:0000313" key="4">
    <source>
        <dbReference type="Proteomes" id="UP000005238"/>
    </source>
</evidence>
<dbReference type="Pfam" id="PF00651">
    <property type="entry name" value="BTB"/>
    <property type="match status" value="1"/>
</dbReference>